<evidence type="ECO:0000313" key="8">
    <source>
        <dbReference type="Proteomes" id="UP000229615"/>
    </source>
</evidence>
<accession>A0A2H0US77</accession>
<evidence type="ECO:0000256" key="2">
    <source>
        <dbReference type="ARBA" id="ARBA00022670"/>
    </source>
</evidence>
<dbReference type="InterPro" id="IPR041489">
    <property type="entry name" value="PDZ_6"/>
</dbReference>
<sequence length="409" mass="44491">MNPKIKKYLYIGGAILAIAVLLFSGYMVGLVEGEKTTTQFTVQNVKNIDDDAQQADFQVFWEAWDKLKDLHIKKDQISSQDLVYGAIKGLAGSFNDPYTVFFPPSDAEKFEQDVTGVFGGIGAEISIDETGTLVVIAPLKNSPAETAGVQSGDYILKVDGKSTDGMSTDEAVKIIRGPEGSPVVLNIYREGFFEPQDITVIRARIEVPTLDYRLVDDGRYALIQLYSFNENASKLFAQALQRAVTDKAQGIILDLRNNPGGFLDVATELSGWFIEKGGTVVTERFSIGNDSVFTSRGNGAFKDFPVVILINQGSASASEILAGALRDHNNTPLVGRTSFGKGTVQELVSLRDKSSLKITIAQWVMPGGDILTEAGITPDYEVNFTPEDIEAGIDVQLNKAIEVLDQTKK</sequence>
<dbReference type="CDD" id="cd07560">
    <property type="entry name" value="Peptidase_S41_CPP"/>
    <property type="match status" value="1"/>
</dbReference>
<keyword evidence="4 5" id="KW-0720">Serine protease</keyword>
<dbReference type="Gene3D" id="2.30.42.10">
    <property type="match status" value="1"/>
</dbReference>
<reference evidence="8" key="1">
    <citation type="submission" date="2017-09" db="EMBL/GenBank/DDBJ databases">
        <title>Depth-based differentiation of microbial function through sediment-hosted aquifers and enrichment of novel symbionts in the deep terrestrial subsurface.</title>
        <authorList>
            <person name="Probst A.J."/>
            <person name="Ladd B."/>
            <person name="Jarett J.K."/>
            <person name="Geller-Mcgrath D.E."/>
            <person name="Sieber C.M.K."/>
            <person name="Emerson J.B."/>
            <person name="Anantharaman K."/>
            <person name="Thomas B.C."/>
            <person name="Malmstrom R."/>
            <person name="Stieglmeier M."/>
            <person name="Klingl A."/>
            <person name="Woyke T."/>
            <person name="Ryan C.M."/>
            <person name="Banfield J.F."/>
        </authorList>
    </citation>
    <scope>NUCLEOTIDE SEQUENCE [LARGE SCALE GENOMIC DNA]</scope>
</reference>
<dbReference type="SUPFAM" id="SSF52096">
    <property type="entry name" value="ClpP/crotonase"/>
    <property type="match status" value="1"/>
</dbReference>
<keyword evidence="3 5" id="KW-0378">Hydrolase</keyword>
<dbReference type="GO" id="GO:0004175">
    <property type="term" value="F:endopeptidase activity"/>
    <property type="evidence" value="ECO:0007669"/>
    <property type="project" value="TreeGrafter"/>
</dbReference>
<evidence type="ECO:0000313" key="7">
    <source>
        <dbReference type="EMBL" id="PIR88655.1"/>
    </source>
</evidence>
<evidence type="ECO:0000256" key="3">
    <source>
        <dbReference type="ARBA" id="ARBA00022801"/>
    </source>
</evidence>
<comment type="similarity">
    <text evidence="1 5">Belongs to the peptidase S41A family.</text>
</comment>
<comment type="caution">
    <text evidence="7">The sequence shown here is derived from an EMBL/GenBank/DDBJ whole genome shotgun (WGS) entry which is preliminary data.</text>
</comment>
<dbReference type="Pfam" id="PF17820">
    <property type="entry name" value="PDZ_6"/>
    <property type="match status" value="1"/>
</dbReference>
<dbReference type="InterPro" id="IPR001478">
    <property type="entry name" value="PDZ"/>
</dbReference>
<dbReference type="InterPro" id="IPR029045">
    <property type="entry name" value="ClpP/crotonase-like_dom_sf"/>
</dbReference>
<evidence type="ECO:0000256" key="4">
    <source>
        <dbReference type="ARBA" id="ARBA00022825"/>
    </source>
</evidence>
<dbReference type="Gene3D" id="3.90.226.10">
    <property type="entry name" value="2-enoyl-CoA Hydratase, Chain A, domain 1"/>
    <property type="match status" value="1"/>
</dbReference>
<evidence type="ECO:0000256" key="5">
    <source>
        <dbReference type="RuleBase" id="RU004404"/>
    </source>
</evidence>
<dbReference type="NCBIfam" id="TIGR00225">
    <property type="entry name" value="prc"/>
    <property type="match status" value="1"/>
</dbReference>
<evidence type="ECO:0000256" key="1">
    <source>
        <dbReference type="ARBA" id="ARBA00009179"/>
    </source>
</evidence>
<gene>
    <name evidence="7" type="ORF">COU09_01010</name>
</gene>
<dbReference type="EMBL" id="PFBB01000012">
    <property type="protein sequence ID" value="PIR88655.1"/>
    <property type="molecule type" value="Genomic_DNA"/>
</dbReference>
<dbReference type="Pfam" id="PF03572">
    <property type="entry name" value="Peptidase_S41"/>
    <property type="match status" value="1"/>
</dbReference>
<organism evidence="7 8">
    <name type="scientific">Candidatus Harrisonbacteria bacterium CG10_big_fil_rev_8_21_14_0_10_44_23</name>
    <dbReference type="NCBI Taxonomy" id="1974585"/>
    <lineage>
        <taxon>Bacteria</taxon>
        <taxon>Candidatus Harrisoniibacteriota</taxon>
    </lineage>
</organism>
<dbReference type="PANTHER" id="PTHR32060:SF30">
    <property type="entry name" value="CARBOXY-TERMINAL PROCESSING PROTEASE CTPA"/>
    <property type="match status" value="1"/>
</dbReference>
<dbReference type="GO" id="GO:0008236">
    <property type="term" value="F:serine-type peptidase activity"/>
    <property type="evidence" value="ECO:0007669"/>
    <property type="project" value="UniProtKB-KW"/>
</dbReference>
<protein>
    <submittedName>
        <fullName evidence="7">Peptidase S41</fullName>
    </submittedName>
</protein>
<dbReference type="InterPro" id="IPR004447">
    <property type="entry name" value="Peptidase_S41A"/>
</dbReference>
<dbReference type="GO" id="GO:0006508">
    <property type="term" value="P:proteolysis"/>
    <property type="evidence" value="ECO:0007669"/>
    <property type="project" value="UniProtKB-KW"/>
</dbReference>
<dbReference type="GO" id="GO:0007165">
    <property type="term" value="P:signal transduction"/>
    <property type="evidence" value="ECO:0007669"/>
    <property type="project" value="TreeGrafter"/>
</dbReference>
<dbReference type="FunFam" id="2.30.42.10:FF:000063">
    <property type="entry name" value="Peptidase, S41 family"/>
    <property type="match status" value="1"/>
</dbReference>
<dbReference type="CDD" id="cd06782">
    <property type="entry name" value="cpPDZ_CPP-like"/>
    <property type="match status" value="1"/>
</dbReference>
<feature type="domain" description="PDZ" evidence="6">
    <location>
        <begin position="119"/>
        <end position="176"/>
    </location>
</feature>
<dbReference type="Gene3D" id="3.30.750.44">
    <property type="match status" value="1"/>
</dbReference>
<dbReference type="PROSITE" id="PS50106">
    <property type="entry name" value="PDZ"/>
    <property type="match status" value="1"/>
</dbReference>
<dbReference type="SMART" id="SM00228">
    <property type="entry name" value="PDZ"/>
    <property type="match status" value="1"/>
</dbReference>
<dbReference type="SMART" id="SM00245">
    <property type="entry name" value="TSPc"/>
    <property type="match status" value="1"/>
</dbReference>
<dbReference type="InterPro" id="IPR005151">
    <property type="entry name" value="Tail-specific_protease"/>
</dbReference>
<evidence type="ECO:0000259" key="6">
    <source>
        <dbReference type="PROSITE" id="PS50106"/>
    </source>
</evidence>
<dbReference type="PANTHER" id="PTHR32060">
    <property type="entry name" value="TAIL-SPECIFIC PROTEASE"/>
    <property type="match status" value="1"/>
</dbReference>
<dbReference type="AlphaFoldDB" id="A0A2H0US77"/>
<dbReference type="SUPFAM" id="SSF50156">
    <property type="entry name" value="PDZ domain-like"/>
    <property type="match status" value="1"/>
</dbReference>
<keyword evidence="2 5" id="KW-0645">Protease</keyword>
<dbReference type="Proteomes" id="UP000229615">
    <property type="component" value="Unassembled WGS sequence"/>
</dbReference>
<name>A0A2H0US77_9BACT</name>
<proteinExistence type="inferred from homology"/>
<dbReference type="InterPro" id="IPR036034">
    <property type="entry name" value="PDZ_sf"/>
</dbReference>
<dbReference type="GO" id="GO:0030288">
    <property type="term" value="C:outer membrane-bounded periplasmic space"/>
    <property type="evidence" value="ECO:0007669"/>
    <property type="project" value="TreeGrafter"/>
</dbReference>